<dbReference type="PANTHER" id="PTHR33124:SF12">
    <property type="entry name" value="TRANSCRIPTION FACTOR BHLH148"/>
    <property type="match status" value="1"/>
</dbReference>
<feature type="region of interest" description="Disordered" evidence="6">
    <location>
        <begin position="1"/>
        <end position="40"/>
    </location>
</feature>
<proteinExistence type="inferred from homology"/>
<evidence type="ECO:0000313" key="10">
    <source>
        <dbReference type="Proteomes" id="UP000636800"/>
    </source>
</evidence>
<keyword evidence="3" id="KW-0805">Transcription regulation</keyword>
<evidence type="ECO:0000259" key="7">
    <source>
        <dbReference type="Pfam" id="PF26576"/>
    </source>
</evidence>
<dbReference type="GO" id="GO:0005634">
    <property type="term" value="C:nucleus"/>
    <property type="evidence" value="ECO:0007669"/>
    <property type="project" value="UniProtKB-SubCell"/>
</dbReference>
<dbReference type="GO" id="GO:0046983">
    <property type="term" value="F:protein dimerization activity"/>
    <property type="evidence" value="ECO:0007669"/>
    <property type="project" value="InterPro"/>
</dbReference>
<evidence type="ECO:0000256" key="4">
    <source>
        <dbReference type="ARBA" id="ARBA00023163"/>
    </source>
</evidence>
<dbReference type="PANTHER" id="PTHR33124">
    <property type="entry name" value="TRANSCRIPTION FACTOR IBH1-LIKE 1"/>
    <property type="match status" value="1"/>
</dbReference>
<dbReference type="InterPro" id="IPR044660">
    <property type="entry name" value="IBH1-like"/>
</dbReference>
<dbReference type="AlphaFoldDB" id="A0A835VJC2"/>
<keyword evidence="5" id="KW-0539">Nucleus</keyword>
<name>A0A835VJC2_VANPL</name>
<comment type="subcellular location">
    <subcellularLocation>
        <location evidence="1">Nucleus</location>
    </subcellularLocation>
</comment>
<dbReference type="GO" id="GO:0000976">
    <property type="term" value="F:transcription cis-regulatory region binding"/>
    <property type="evidence" value="ECO:0007669"/>
    <property type="project" value="UniProtKB-ARBA"/>
</dbReference>
<sequence>MAFSDAEGNSSVIKGGRKRKRSEATLRPSLTKWRTQGEQSSYSTKLYEALRRVHRSSPSTAVNRRSQNVREAADRALAVAARGRTRWSRAILISHKPKLKLKARRPRPAVPSSKRSKMLAFVQGEHSASKKTKKSTILEDKAVVLGRLVPGGRKLSFPTLLEEASDYIAALQMQVRAMSVLSAILSSSTSNESFHQEPDRINF</sequence>
<dbReference type="Pfam" id="PF26576">
    <property type="entry name" value="IBH1_N"/>
    <property type="match status" value="1"/>
</dbReference>
<dbReference type="Proteomes" id="UP000636800">
    <property type="component" value="Chromosome 1"/>
</dbReference>
<feature type="domain" description="IBH1-like N-terminal" evidence="7">
    <location>
        <begin position="39"/>
        <end position="92"/>
    </location>
</feature>
<dbReference type="EMBL" id="JADCNL010000001">
    <property type="protein sequence ID" value="KAG0496540.1"/>
    <property type="molecule type" value="Genomic_DNA"/>
</dbReference>
<evidence type="ECO:0000313" key="11">
    <source>
        <dbReference type="Proteomes" id="UP000639772"/>
    </source>
</evidence>
<dbReference type="InterPro" id="IPR059002">
    <property type="entry name" value="IBH1_N"/>
</dbReference>
<evidence type="ECO:0000256" key="1">
    <source>
        <dbReference type="ARBA" id="ARBA00004123"/>
    </source>
</evidence>
<accession>A0A835VJC2</accession>
<dbReference type="GO" id="GO:0006355">
    <property type="term" value="P:regulation of DNA-templated transcription"/>
    <property type="evidence" value="ECO:0007669"/>
    <property type="project" value="InterPro"/>
</dbReference>
<organism evidence="9 11">
    <name type="scientific">Vanilla planifolia</name>
    <name type="common">Vanilla</name>
    <dbReference type="NCBI Taxonomy" id="51239"/>
    <lineage>
        <taxon>Eukaryota</taxon>
        <taxon>Viridiplantae</taxon>
        <taxon>Streptophyta</taxon>
        <taxon>Embryophyta</taxon>
        <taxon>Tracheophyta</taxon>
        <taxon>Spermatophyta</taxon>
        <taxon>Magnoliopsida</taxon>
        <taxon>Liliopsida</taxon>
        <taxon>Asparagales</taxon>
        <taxon>Orchidaceae</taxon>
        <taxon>Vanilloideae</taxon>
        <taxon>Vanilleae</taxon>
        <taxon>Vanilla</taxon>
    </lineage>
</organism>
<evidence type="ECO:0000313" key="9">
    <source>
        <dbReference type="EMBL" id="KAG0501007.1"/>
    </source>
</evidence>
<dbReference type="InterPro" id="IPR044549">
    <property type="entry name" value="bHLH_AtIBH1-like"/>
</dbReference>
<evidence type="ECO:0000256" key="5">
    <source>
        <dbReference type="ARBA" id="ARBA00023242"/>
    </source>
</evidence>
<dbReference type="Proteomes" id="UP000639772">
    <property type="component" value="Chromosome 1"/>
</dbReference>
<comment type="caution">
    <text evidence="9">The sequence shown here is derived from an EMBL/GenBank/DDBJ whole genome shotgun (WGS) entry which is preliminary data.</text>
</comment>
<evidence type="ECO:0000256" key="2">
    <source>
        <dbReference type="ARBA" id="ARBA00005510"/>
    </source>
</evidence>
<evidence type="ECO:0000313" key="8">
    <source>
        <dbReference type="EMBL" id="KAG0496540.1"/>
    </source>
</evidence>
<dbReference type="OrthoDB" id="1647165at2759"/>
<protein>
    <recommendedName>
        <fullName evidence="7">IBH1-like N-terminal domain-containing protein</fullName>
    </recommendedName>
</protein>
<evidence type="ECO:0000256" key="3">
    <source>
        <dbReference type="ARBA" id="ARBA00023015"/>
    </source>
</evidence>
<keyword evidence="10" id="KW-1185">Reference proteome</keyword>
<evidence type="ECO:0000256" key="6">
    <source>
        <dbReference type="SAM" id="MobiDB-lite"/>
    </source>
</evidence>
<dbReference type="EMBL" id="JADCNM010000001">
    <property type="protein sequence ID" value="KAG0501007.1"/>
    <property type="molecule type" value="Genomic_DNA"/>
</dbReference>
<dbReference type="InterPro" id="IPR036638">
    <property type="entry name" value="HLH_DNA-bd_sf"/>
</dbReference>
<gene>
    <name evidence="9" type="ORF">HPP92_001079</name>
    <name evidence="8" type="ORF">HPP92_001231</name>
</gene>
<dbReference type="SUPFAM" id="SSF47459">
    <property type="entry name" value="HLH, helix-loop-helix DNA-binding domain"/>
    <property type="match status" value="1"/>
</dbReference>
<reference evidence="10 11" key="1">
    <citation type="journal article" date="2020" name="Nat. Food">
        <title>A phased Vanilla planifolia genome enables genetic improvement of flavour and production.</title>
        <authorList>
            <person name="Hasing T."/>
            <person name="Tang H."/>
            <person name="Brym M."/>
            <person name="Khazi F."/>
            <person name="Huang T."/>
            <person name="Chambers A.H."/>
        </authorList>
    </citation>
    <scope>NUCLEOTIDE SEQUENCE [LARGE SCALE GENOMIC DNA]</scope>
    <source>
        <tissue evidence="9">Leaf</tissue>
    </source>
</reference>
<keyword evidence="4" id="KW-0804">Transcription</keyword>
<comment type="similarity">
    <text evidence="2">Belongs to the bHLH protein family.</text>
</comment>
<dbReference type="CDD" id="cd11444">
    <property type="entry name" value="bHLH_AtIBH1_like"/>
    <property type="match status" value="1"/>
</dbReference>